<dbReference type="GO" id="GO:0030288">
    <property type="term" value="C:outer membrane-bounded periplasmic space"/>
    <property type="evidence" value="ECO:0007669"/>
    <property type="project" value="TreeGrafter"/>
</dbReference>
<dbReference type="InterPro" id="IPR028082">
    <property type="entry name" value="Peripla_BP_I"/>
</dbReference>
<evidence type="ECO:0000256" key="1">
    <source>
        <dbReference type="ARBA" id="ARBA00004196"/>
    </source>
</evidence>
<evidence type="ECO:0000313" key="5">
    <source>
        <dbReference type="Proteomes" id="UP000238083"/>
    </source>
</evidence>
<reference evidence="4 5" key="1">
    <citation type="submission" date="2018-03" db="EMBL/GenBank/DDBJ databases">
        <title>Genomic Encyclopedia of Archaeal and Bacterial Type Strains, Phase II (KMG-II): from individual species to whole genera.</title>
        <authorList>
            <person name="Goeker M."/>
        </authorList>
    </citation>
    <scope>NUCLEOTIDE SEQUENCE [LARGE SCALE GENOMIC DNA]</scope>
    <source>
        <strain evidence="4 5">DSM 19711</strain>
    </source>
</reference>
<evidence type="ECO:0000256" key="2">
    <source>
        <dbReference type="SAM" id="SignalP"/>
    </source>
</evidence>
<dbReference type="Gene3D" id="3.40.50.2300">
    <property type="match status" value="2"/>
</dbReference>
<evidence type="ECO:0000313" key="4">
    <source>
        <dbReference type="EMBL" id="PRY10506.1"/>
    </source>
</evidence>
<organism evidence="4 5">
    <name type="scientific">Kineococcus rhizosphaerae</name>
    <dbReference type="NCBI Taxonomy" id="559628"/>
    <lineage>
        <taxon>Bacteria</taxon>
        <taxon>Bacillati</taxon>
        <taxon>Actinomycetota</taxon>
        <taxon>Actinomycetes</taxon>
        <taxon>Kineosporiales</taxon>
        <taxon>Kineosporiaceae</taxon>
        <taxon>Kineococcus</taxon>
    </lineage>
</organism>
<dbReference type="EMBL" id="PVZF01000016">
    <property type="protein sequence ID" value="PRY10506.1"/>
    <property type="molecule type" value="Genomic_DNA"/>
</dbReference>
<dbReference type="SUPFAM" id="SSF53822">
    <property type="entry name" value="Periplasmic binding protein-like I"/>
    <property type="match status" value="1"/>
</dbReference>
<protein>
    <submittedName>
        <fullName evidence="4">Monosaccharide ABC transporter substrate-binding protein (CUT2 family)</fullName>
    </submittedName>
</protein>
<feature type="domain" description="Periplasmic binding protein" evidence="3">
    <location>
        <begin position="69"/>
        <end position="324"/>
    </location>
</feature>
<dbReference type="AlphaFoldDB" id="A0A2T0QXA2"/>
<comment type="subcellular location">
    <subcellularLocation>
        <location evidence="1">Cell envelope</location>
    </subcellularLocation>
</comment>
<accession>A0A2T0QXA2</accession>
<keyword evidence="5" id="KW-1185">Reference proteome</keyword>
<evidence type="ECO:0000259" key="3">
    <source>
        <dbReference type="Pfam" id="PF13407"/>
    </source>
</evidence>
<dbReference type="InterPro" id="IPR050555">
    <property type="entry name" value="Bact_Solute-Bind_Prot2"/>
</dbReference>
<dbReference type="Pfam" id="PF13407">
    <property type="entry name" value="Peripla_BP_4"/>
    <property type="match status" value="1"/>
</dbReference>
<sequence length="377" mass="38954">MSRRRAGLALSAALATAVLVSAGCGSTGTGSSGGGAGTATPGQGESLAGAPAWCGKKKISLALADGFGANNWQRVTRAEAADEASKCPSVTSFDYSDGQNNTQKGISDIQGFVAKGVDALVVFPHQGKAMLPAIRSAYKAGVVTVPYRVSPEGTAGKDFDVYVDTDFAEAGKLWGDFLVQALPQGGKVLQLGGPAANSQSLAEHDGMMKVLSQHPDIEVIGQEPYEVTDWDPAKTQQVVTAALARYPQIDAIATDFGSALASAFPAFQQAGRKIPIIATEDSNQLACDWADAKAANEEFGLFTVDSQNGMVRLAVQQAVARATGGVVPDSSTYPQAAWENSLTGSPNPVLCDESLPPDAFTSAGQTLTAEQQIAALK</sequence>
<dbReference type="PANTHER" id="PTHR30036">
    <property type="entry name" value="D-XYLOSE-BINDING PERIPLASMIC PROTEIN"/>
    <property type="match status" value="1"/>
</dbReference>
<name>A0A2T0QXA2_9ACTN</name>
<dbReference type="PROSITE" id="PS51257">
    <property type="entry name" value="PROKAR_LIPOPROTEIN"/>
    <property type="match status" value="1"/>
</dbReference>
<feature type="chain" id="PRO_5015516666" evidence="2">
    <location>
        <begin position="23"/>
        <end position="377"/>
    </location>
</feature>
<feature type="signal peptide" evidence="2">
    <location>
        <begin position="1"/>
        <end position="22"/>
    </location>
</feature>
<gene>
    <name evidence="4" type="ORF">CLV37_11659</name>
</gene>
<dbReference type="Proteomes" id="UP000238083">
    <property type="component" value="Unassembled WGS sequence"/>
</dbReference>
<keyword evidence="2" id="KW-0732">Signal</keyword>
<proteinExistence type="predicted"/>
<dbReference type="InterPro" id="IPR025997">
    <property type="entry name" value="SBP_2_dom"/>
</dbReference>
<comment type="caution">
    <text evidence="4">The sequence shown here is derived from an EMBL/GenBank/DDBJ whole genome shotgun (WGS) entry which is preliminary data.</text>
</comment>
<dbReference type="OrthoDB" id="9066846at2"/>
<dbReference type="GO" id="GO:0030246">
    <property type="term" value="F:carbohydrate binding"/>
    <property type="evidence" value="ECO:0007669"/>
    <property type="project" value="TreeGrafter"/>
</dbReference>
<dbReference type="RefSeq" id="WP_106215246.1">
    <property type="nucleotide sequence ID" value="NZ_PVZF01000016.1"/>
</dbReference>